<dbReference type="PROSITE" id="PS50206">
    <property type="entry name" value="RHODANESE_3"/>
    <property type="match status" value="1"/>
</dbReference>
<dbReference type="InterPro" id="IPR000751">
    <property type="entry name" value="MPI_Phosphatase"/>
</dbReference>
<dbReference type="InterPro" id="IPR036873">
    <property type="entry name" value="Rhodanese-like_dom_sf"/>
</dbReference>
<dbReference type="PANTHER" id="PTHR10828:SF38">
    <property type="entry name" value="ARSENICAL-RESISTANCE PROTEIN 2-RELATED"/>
    <property type="match status" value="1"/>
</dbReference>
<name>M4B6N9_HYAAE</name>
<evidence type="ECO:0000256" key="1">
    <source>
        <dbReference type="ARBA" id="ARBA00011065"/>
    </source>
</evidence>
<dbReference type="InParanoid" id="M4B6N9"/>
<dbReference type="Proteomes" id="UP000011713">
    <property type="component" value="Unassembled WGS sequence"/>
</dbReference>
<keyword evidence="5" id="KW-0904">Protein phosphatase</keyword>
<evidence type="ECO:0000256" key="4">
    <source>
        <dbReference type="ARBA" id="ARBA00022801"/>
    </source>
</evidence>
<dbReference type="Gene3D" id="3.40.250.10">
    <property type="entry name" value="Rhodanese-like domain"/>
    <property type="match status" value="1"/>
</dbReference>
<reference evidence="9" key="1">
    <citation type="journal article" date="2010" name="Science">
        <title>Signatures of adaptation to obligate biotrophy in the Hyaloperonospora arabidopsidis genome.</title>
        <authorList>
            <person name="Baxter L."/>
            <person name="Tripathy S."/>
            <person name="Ishaque N."/>
            <person name="Boot N."/>
            <person name="Cabral A."/>
            <person name="Kemen E."/>
            <person name="Thines M."/>
            <person name="Ah-Fong A."/>
            <person name="Anderson R."/>
            <person name="Badejoko W."/>
            <person name="Bittner-Eddy P."/>
            <person name="Boore J.L."/>
            <person name="Chibucos M.C."/>
            <person name="Coates M."/>
            <person name="Dehal P."/>
            <person name="Delehaunty K."/>
            <person name="Dong S."/>
            <person name="Downton P."/>
            <person name="Dumas B."/>
            <person name="Fabro G."/>
            <person name="Fronick C."/>
            <person name="Fuerstenberg S.I."/>
            <person name="Fulton L."/>
            <person name="Gaulin E."/>
            <person name="Govers F."/>
            <person name="Hughes L."/>
            <person name="Humphray S."/>
            <person name="Jiang R.H."/>
            <person name="Judelson H."/>
            <person name="Kamoun S."/>
            <person name="Kyung K."/>
            <person name="Meijer H."/>
            <person name="Minx P."/>
            <person name="Morris P."/>
            <person name="Nelson J."/>
            <person name="Phuntumart V."/>
            <person name="Qutob D."/>
            <person name="Rehmany A."/>
            <person name="Rougon-Cardoso A."/>
            <person name="Ryden P."/>
            <person name="Torto-Alalibo T."/>
            <person name="Studholme D."/>
            <person name="Wang Y."/>
            <person name="Win J."/>
            <person name="Wood J."/>
            <person name="Clifton S.W."/>
            <person name="Rogers J."/>
            <person name="Van den Ackerveken G."/>
            <person name="Jones J.D."/>
            <person name="McDowell J.M."/>
            <person name="Beynon J."/>
            <person name="Tyler B.M."/>
        </authorList>
    </citation>
    <scope>NUCLEOTIDE SEQUENCE [LARGE SCALE GENOMIC DNA]</scope>
    <source>
        <strain evidence="9">Emoy2</strain>
    </source>
</reference>
<dbReference type="GO" id="GO:0051301">
    <property type="term" value="P:cell division"/>
    <property type="evidence" value="ECO:0007669"/>
    <property type="project" value="UniProtKB-KW"/>
</dbReference>
<comment type="similarity">
    <text evidence="1">Belongs to the MPI phosphatase family.</text>
</comment>
<dbReference type="AlphaFoldDB" id="M4B6N9"/>
<dbReference type="PRINTS" id="PR00716">
    <property type="entry name" value="MPIPHPHTASE"/>
</dbReference>
<dbReference type="VEuPathDB" id="FungiDB:HpaG801940"/>
<dbReference type="Pfam" id="PF00581">
    <property type="entry name" value="Rhodanese"/>
    <property type="match status" value="1"/>
</dbReference>
<dbReference type="PANTHER" id="PTHR10828">
    <property type="entry name" value="M-PHASE INDUCER PHOSPHATASE DUAL SPECIFICITY PHOSPHATASE CDC25"/>
    <property type="match status" value="1"/>
</dbReference>
<dbReference type="EnsemblProtists" id="HpaT801940">
    <property type="protein sequence ID" value="HpaP801940"/>
    <property type="gene ID" value="HpaG801940"/>
</dbReference>
<accession>M4B6N9</accession>
<evidence type="ECO:0000256" key="2">
    <source>
        <dbReference type="ARBA" id="ARBA00013064"/>
    </source>
</evidence>
<feature type="domain" description="Rhodanese" evidence="7">
    <location>
        <begin position="22"/>
        <end position="122"/>
    </location>
</feature>
<dbReference type="GO" id="GO:0004725">
    <property type="term" value="F:protein tyrosine phosphatase activity"/>
    <property type="evidence" value="ECO:0007669"/>
    <property type="project" value="UniProtKB-EC"/>
</dbReference>
<protein>
    <recommendedName>
        <fullName evidence="2">protein-tyrosine-phosphatase</fullName>
        <ecNumber evidence="2">3.1.3.48</ecNumber>
    </recommendedName>
</protein>
<evidence type="ECO:0000256" key="5">
    <source>
        <dbReference type="ARBA" id="ARBA00022912"/>
    </source>
</evidence>
<keyword evidence="3" id="KW-0132">Cell division</keyword>
<dbReference type="eggNOG" id="KOG3772">
    <property type="taxonomic scope" value="Eukaryota"/>
</dbReference>
<keyword evidence="9" id="KW-1185">Reference proteome</keyword>
<dbReference type="EMBL" id="JH598637">
    <property type="status" value="NOT_ANNOTATED_CDS"/>
    <property type="molecule type" value="Genomic_DNA"/>
</dbReference>
<evidence type="ECO:0000313" key="9">
    <source>
        <dbReference type="Proteomes" id="UP000011713"/>
    </source>
</evidence>
<evidence type="ECO:0000256" key="6">
    <source>
        <dbReference type="ARBA" id="ARBA00023306"/>
    </source>
</evidence>
<dbReference type="SUPFAM" id="SSF52821">
    <property type="entry name" value="Rhodanese/Cell cycle control phosphatase"/>
    <property type="match status" value="1"/>
</dbReference>
<dbReference type="GO" id="GO:0005737">
    <property type="term" value="C:cytoplasm"/>
    <property type="evidence" value="ECO:0007669"/>
    <property type="project" value="TreeGrafter"/>
</dbReference>
<organism evidence="8 9">
    <name type="scientific">Hyaloperonospora arabidopsidis (strain Emoy2)</name>
    <name type="common">Downy mildew agent</name>
    <name type="synonym">Peronospora arabidopsidis</name>
    <dbReference type="NCBI Taxonomy" id="559515"/>
    <lineage>
        <taxon>Eukaryota</taxon>
        <taxon>Sar</taxon>
        <taxon>Stramenopiles</taxon>
        <taxon>Oomycota</taxon>
        <taxon>Peronosporomycetes</taxon>
        <taxon>Peronosporales</taxon>
        <taxon>Peronosporaceae</taxon>
        <taxon>Hyaloperonospora</taxon>
    </lineage>
</organism>
<dbReference type="STRING" id="559515.M4B6N9"/>
<dbReference type="SMART" id="SM00450">
    <property type="entry name" value="RHOD"/>
    <property type="match status" value="1"/>
</dbReference>
<dbReference type="OMA" id="FRWADAN"/>
<sequence>MEPPSYIQPSALVEILRNLDAAKKRPVIIDVRDTDYVGGHIRSAVNIPEDNFMDDDDVDALVAEYKDEDTVVFHCMMSQVRGPSCAKRFKARMEIVLEGAAHKPRVLILHGGYERFGTVSIVFVSPRLTATLLMSWKHAAKYYLHVRVFCHQMYKNESDLIEMDA</sequence>
<dbReference type="InterPro" id="IPR001763">
    <property type="entry name" value="Rhodanese-like_dom"/>
</dbReference>
<evidence type="ECO:0000256" key="3">
    <source>
        <dbReference type="ARBA" id="ARBA00022618"/>
    </source>
</evidence>
<keyword evidence="6" id="KW-0131">Cell cycle</keyword>
<dbReference type="EC" id="3.1.3.48" evidence="2"/>
<evidence type="ECO:0000313" key="8">
    <source>
        <dbReference type="EnsemblProtists" id="HpaP801940"/>
    </source>
</evidence>
<dbReference type="GO" id="GO:0005634">
    <property type="term" value="C:nucleus"/>
    <property type="evidence" value="ECO:0007669"/>
    <property type="project" value="TreeGrafter"/>
</dbReference>
<reference evidence="8" key="2">
    <citation type="submission" date="2015-06" db="UniProtKB">
        <authorList>
            <consortium name="EnsemblProtists"/>
        </authorList>
    </citation>
    <scope>IDENTIFICATION</scope>
    <source>
        <strain evidence="8">Emoy2</strain>
    </source>
</reference>
<dbReference type="HOGENOM" id="CLU_107716_1_2_1"/>
<proteinExistence type="inferred from homology"/>
<keyword evidence="4" id="KW-0378">Hydrolase</keyword>
<evidence type="ECO:0000259" key="7">
    <source>
        <dbReference type="PROSITE" id="PS50206"/>
    </source>
</evidence>
<dbReference type="GO" id="GO:1902751">
    <property type="term" value="P:positive regulation of cell cycle G2/M phase transition"/>
    <property type="evidence" value="ECO:0007669"/>
    <property type="project" value="InterPro"/>
</dbReference>